<evidence type="ECO:0000313" key="3">
    <source>
        <dbReference type="Proteomes" id="UP001164803"/>
    </source>
</evidence>
<dbReference type="Proteomes" id="UP001164803">
    <property type="component" value="Chromosome"/>
</dbReference>
<dbReference type="RefSeq" id="WP_268041825.1">
    <property type="nucleotide sequence ID" value="NZ_CP104064.1"/>
</dbReference>
<organism evidence="2 3">
    <name type="scientific">Alicyclobacillus dauci</name>
    <dbReference type="NCBI Taxonomy" id="1475485"/>
    <lineage>
        <taxon>Bacteria</taxon>
        <taxon>Bacillati</taxon>
        <taxon>Bacillota</taxon>
        <taxon>Bacilli</taxon>
        <taxon>Bacillales</taxon>
        <taxon>Alicyclobacillaceae</taxon>
        <taxon>Alicyclobacillus</taxon>
    </lineage>
</organism>
<proteinExistence type="predicted"/>
<name>A0ABY6YWW1_9BACL</name>
<gene>
    <name evidence="2" type="ORF">NZD86_11865</name>
</gene>
<feature type="region of interest" description="Disordered" evidence="1">
    <location>
        <begin position="107"/>
        <end position="129"/>
    </location>
</feature>
<evidence type="ECO:0000313" key="2">
    <source>
        <dbReference type="EMBL" id="WAH35025.1"/>
    </source>
</evidence>
<protein>
    <submittedName>
        <fullName evidence="2">Uncharacterized protein</fullName>
    </submittedName>
</protein>
<evidence type="ECO:0000256" key="1">
    <source>
        <dbReference type="SAM" id="MobiDB-lite"/>
    </source>
</evidence>
<accession>A0ABY6YWW1</accession>
<reference evidence="2" key="1">
    <citation type="submission" date="2022-08" db="EMBL/GenBank/DDBJ databases">
        <title>Alicyclobacillus dauci DSM2870, complete genome.</title>
        <authorList>
            <person name="Wang Q."/>
            <person name="Cai R."/>
            <person name="Wang Z."/>
        </authorList>
    </citation>
    <scope>NUCLEOTIDE SEQUENCE</scope>
    <source>
        <strain evidence="2">DSM 28700</strain>
    </source>
</reference>
<keyword evidence="3" id="KW-1185">Reference proteome</keyword>
<sequence>MALTRESVEALIALEIQVSEGPWRRYTDNGSIITDPYGIIIDEPLRFHDADFIAQSRNLMPQLARDWLRMREALEWIVEWMGEEEHDLSIWDREIYDKARQTLSAIDAGKGADAEDGGNDESSIHVPRS</sequence>
<dbReference type="EMBL" id="CP104064">
    <property type="protein sequence ID" value="WAH35025.1"/>
    <property type="molecule type" value="Genomic_DNA"/>
</dbReference>